<proteinExistence type="predicted"/>
<sequence length="92" mass="9866">MDDGRGLLFDGRSDWSLTIVPTAPGDEGWRSAYDYDGGRWVGRDASGEEPFASVIAGVLSGWNPEHDEVASWSAAPCTSATVQCGWDCGRAR</sequence>
<dbReference type="Proteomes" id="UP001339911">
    <property type="component" value="Unassembled WGS sequence"/>
</dbReference>
<gene>
    <name evidence="1" type="ORF">V1634_26955</name>
</gene>
<dbReference type="EMBL" id="JAZGQL010000026">
    <property type="protein sequence ID" value="MEE6310483.1"/>
    <property type="molecule type" value="Genomic_DNA"/>
</dbReference>
<evidence type="ECO:0000313" key="2">
    <source>
        <dbReference type="Proteomes" id="UP001339911"/>
    </source>
</evidence>
<evidence type="ECO:0000313" key="1">
    <source>
        <dbReference type="EMBL" id="MEE6310483.1"/>
    </source>
</evidence>
<accession>A0ABU7SKM2</accession>
<protein>
    <submittedName>
        <fullName evidence="1">Uncharacterized protein</fullName>
    </submittedName>
</protein>
<comment type="caution">
    <text evidence="1">The sequence shown here is derived from an EMBL/GenBank/DDBJ whole genome shotgun (WGS) entry which is preliminary data.</text>
</comment>
<reference evidence="1 2" key="1">
    <citation type="submission" date="2024-01" db="EMBL/GenBank/DDBJ databases">
        <title>Genome insights into Plantactinospora veratri sp. nov.</title>
        <authorList>
            <person name="Wang L."/>
        </authorList>
    </citation>
    <scope>NUCLEOTIDE SEQUENCE [LARGE SCALE GENOMIC DNA]</scope>
    <source>
        <strain evidence="1 2">NEAU-FHS4</strain>
    </source>
</reference>
<organism evidence="1 2">
    <name type="scientific">Plantactinospora veratri</name>
    <dbReference type="NCBI Taxonomy" id="1436122"/>
    <lineage>
        <taxon>Bacteria</taxon>
        <taxon>Bacillati</taxon>
        <taxon>Actinomycetota</taxon>
        <taxon>Actinomycetes</taxon>
        <taxon>Micromonosporales</taxon>
        <taxon>Micromonosporaceae</taxon>
        <taxon>Plantactinospora</taxon>
    </lineage>
</organism>
<dbReference type="RefSeq" id="WP_331210699.1">
    <property type="nucleotide sequence ID" value="NZ_JAZGQL010000026.1"/>
</dbReference>
<name>A0ABU7SKM2_9ACTN</name>
<keyword evidence="2" id="KW-1185">Reference proteome</keyword>